<dbReference type="GO" id="GO:0015833">
    <property type="term" value="P:peptide transport"/>
    <property type="evidence" value="ECO:0007669"/>
    <property type="project" value="TreeGrafter"/>
</dbReference>
<dbReference type="GO" id="GO:0030288">
    <property type="term" value="C:outer membrane-bounded periplasmic space"/>
    <property type="evidence" value="ECO:0007669"/>
    <property type="project" value="UniProtKB-ARBA"/>
</dbReference>
<dbReference type="PANTHER" id="PTHR30290">
    <property type="entry name" value="PERIPLASMIC BINDING COMPONENT OF ABC TRANSPORTER"/>
    <property type="match status" value="1"/>
</dbReference>
<dbReference type="PIRSF" id="PIRSF002741">
    <property type="entry name" value="MppA"/>
    <property type="match status" value="1"/>
</dbReference>
<feature type="signal peptide" evidence="4">
    <location>
        <begin position="1"/>
        <end position="22"/>
    </location>
</feature>
<dbReference type="FunFam" id="3.10.105.10:FF:000006">
    <property type="entry name" value="Peptide ABC transporter substrate-binding protein"/>
    <property type="match status" value="1"/>
</dbReference>
<dbReference type="Gene3D" id="3.90.76.10">
    <property type="entry name" value="Dipeptide-binding Protein, Domain 1"/>
    <property type="match status" value="1"/>
</dbReference>
<dbReference type="GO" id="GO:0043190">
    <property type="term" value="C:ATP-binding cassette (ABC) transporter complex"/>
    <property type="evidence" value="ECO:0007669"/>
    <property type="project" value="InterPro"/>
</dbReference>
<dbReference type="EMBL" id="AP013035">
    <property type="protein sequence ID" value="BAT71215.1"/>
    <property type="molecule type" value="Genomic_DNA"/>
</dbReference>
<sequence length="531" mass="61598">MAKGKVAFFCIFLVFLSSFAGARDYGDAIVLGTIGEPKRLLPPLAVDSASGFISGLIFNGLVRYDGDLNIVGDLAESWEIKEKGRVIIFRLRKGVKWQDGYPFTADDVIFTYQKMVDPKVATPYSGDFETVERVEKLDDYTVKVVYKHPFAQALSTWVMGIIPKHLLEKEDLNTTRYNRQPIGTGPYILEKWVTGRQLVLRANPHYFRGRPYIEKVIYRIIPDTATMFLELQSGNIDYMGLTPFQYKRQTNTPFFKKNFRKFRYPSFGYTYMGFNLRIPLFKDKRVRQAIAYAIDRKLIVDVVLLGLGSVSNGIFPPASWACDTTLKPFPYDPEKAKRLLKEAGWEDHDGDGILDKEGHPFVFTLLTNQGNLQRIATAEIIQYQLSKIGIKVKIRVLEWQAMLRRIMERNFQAVILGWALGYEPDPYDIWHSSKTEGGGFNFVGYKNPVVDKLLEKARSILDRKRRTEIYHKVQRIIYEDQPYCFLYVPDSLSILHRRFHNVKPKKAGIWYNFEKWYVPKNEQKYRFEVGQ</sequence>
<evidence type="ECO:0000256" key="4">
    <source>
        <dbReference type="SAM" id="SignalP"/>
    </source>
</evidence>
<dbReference type="SUPFAM" id="SSF53850">
    <property type="entry name" value="Periplasmic binding protein-like II"/>
    <property type="match status" value="1"/>
</dbReference>
<evidence type="ECO:0000256" key="3">
    <source>
        <dbReference type="ARBA" id="ARBA00022729"/>
    </source>
</evidence>
<evidence type="ECO:0000256" key="1">
    <source>
        <dbReference type="ARBA" id="ARBA00005695"/>
    </source>
</evidence>
<dbReference type="GO" id="GO:1904680">
    <property type="term" value="F:peptide transmembrane transporter activity"/>
    <property type="evidence" value="ECO:0007669"/>
    <property type="project" value="TreeGrafter"/>
</dbReference>
<protein>
    <submittedName>
        <fullName evidence="6">Peptide/nickel transport system substrate-binding protein</fullName>
    </submittedName>
</protein>
<dbReference type="Pfam" id="PF00496">
    <property type="entry name" value="SBP_bac_5"/>
    <property type="match status" value="1"/>
</dbReference>
<accession>A0A0S3QS94</accession>
<dbReference type="FunFam" id="3.90.76.10:FF:000004">
    <property type="entry name" value="Peptide ABC transporter substrate-binding protein"/>
    <property type="match status" value="1"/>
</dbReference>
<evidence type="ECO:0000313" key="6">
    <source>
        <dbReference type="EMBL" id="BAT71215.1"/>
    </source>
</evidence>
<proteinExistence type="inferred from homology"/>
<evidence type="ECO:0000256" key="2">
    <source>
        <dbReference type="ARBA" id="ARBA00022448"/>
    </source>
</evidence>
<evidence type="ECO:0000259" key="5">
    <source>
        <dbReference type="Pfam" id="PF00496"/>
    </source>
</evidence>
<dbReference type="STRING" id="1298851.TST_0407"/>
<comment type="similarity">
    <text evidence="1">Belongs to the bacterial solute-binding protein 5 family.</text>
</comment>
<dbReference type="CDD" id="cd08514">
    <property type="entry name" value="PBP2_AppA_like"/>
    <property type="match status" value="1"/>
</dbReference>
<keyword evidence="7" id="KW-1185">Reference proteome</keyword>
<keyword evidence="3 4" id="KW-0732">Signal</keyword>
<dbReference type="AlphaFoldDB" id="A0A0S3QS94"/>
<organism evidence="6 7">
    <name type="scientific">Thermosulfidibacter takaii (strain DSM 17441 / JCM 13301 / NBRC 103674 / ABI70S6)</name>
    <dbReference type="NCBI Taxonomy" id="1298851"/>
    <lineage>
        <taxon>Bacteria</taxon>
        <taxon>Pseudomonadati</taxon>
        <taxon>Thermosulfidibacterota</taxon>
        <taxon>Thermosulfidibacteria</taxon>
        <taxon>Thermosulfidibacterales</taxon>
        <taxon>Thermosulfidibacteraceae</taxon>
    </lineage>
</organism>
<dbReference type="RefSeq" id="WP_068549135.1">
    <property type="nucleotide sequence ID" value="NZ_AP013035.1"/>
</dbReference>
<dbReference type="InterPro" id="IPR030678">
    <property type="entry name" value="Peptide/Ni-bd"/>
</dbReference>
<keyword evidence="2" id="KW-0813">Transport</keyword>
<dbReference type="Gene3D" id="3.40.190.10">
    <property type="entry name" value="Periplasmic binding protein-like II"/>
    <property type="match status" value="1"/>
</dbReference>
<feature type="domain" description="Solute-binding protein family 5" evidence="5">
    <location>
        <begin position="70"/>
        <end position="437"/>
    </location>
</feature>
<dbReference type="PANTHER" id="PTHR30290:SF9">
    <property type="entry name" value="OLIGOPEPTIDE-BINDING PROTEIN APPA"/>
    <property type="match status" value="1"/>
</dbReference>
<dbReference type="Gene3D" id="3.10.105.10">
    <property type="entry name" value="Dipeptide-binding Protein, Domain 3"/>
    <property type="match status" value="1"/>
</dbReference>
<feature type="chain" id="PRO_5006616352" evidence="4">
    <location>
        <begin position="23"/>
        <end position="531"/>
    </location>
</feature>
<dbReference type="KEGG" id="ttk:TST_0407"/>
<dbReference type="OrthoDB" id="9772924at2"/>
<dbReference type="Proteomes" id="UP000063234">
    <property type="component" value="Chromosome"/>
</dbReference>
<gene>
    <name evidence="6" type="ORF">TST_0407</name>
</gene>
<dbReference type="InterPro" id="IPR039424">
    <property type="entry name" value="SBP_5"/>
</dbReference>
<name>A0A0S3QS94_THET7</name>
<dbReference type="InterPro" id="IPR000914">
    <property type="entry name" value="SBP_5_dom"/>
</dbReference>
<reference evidence="7" key="1">
    <citation type="journal article" date="2018" name="Science">
        <title>A primordial and reversible TCA cycle in a facultatively chemolithoautotrophic thermophile.</title>
        <authorList>
            <person name="Nunoura T."/>
            <person name="Chikaraishi Y."/>
            <person name="Izaki R."/>
            <person name="Suwa T."/>
            <person name="Sato T."/>
            <person name="Harada T."/>
            <person name="Mori K."/>
            <person name="Kato Y."/>
            <person name="Miyazaki M."/>
            <person name="Shimamura S."/>
            <person name="Yanagawa K."/>
            <person name="Shuto A."/>
            <person name="Ohkouchi N."/>
            <person name="Fujita N."/>
            <person name="Takaki Y."/>
            <person name="Atomi H."/>
            <person name="Takai K."/>
        </authorList>
    </citation>
    <scope>NUCLEOTIDE SEQUENCE [LARGE SCALE GENOMIC DNA]</scope>
    <source>
        <strain evidence="7">DSM 17441 / JCM 13301 / NBRC 103674 / ABI70S6</strain>
    </source>
</reference>
<dbReference type="PATRIC" id="fig|1298851.3.peg.418"/>
<evidence type="ECO:0000313" key="7">
    <source>
        <dbReference type="Proteomes" id="UP000063234"/>
    </source>
</evidence>